<protein>
    <submittedName>
        <fullName evidence="1">Uncharacterized protein</fullName>
    </submittedName>
</protein>
<evidence type="ECO:0000313" key="1">
    <source>
        <dbReference type="EMBL" id="RDW65382.1"/>
    </source>
</evidence>
<name>A0A3D8QUF2_9HELO</name>
<dbReference type="OrthoDB" id="2951834at2759"/>
<dbReference type="AlphaFoldDB" id="A0A3D8QUF2"/>
<dbReference type="EMBL" id="PDLN01000015">
    <property type="protein sequence ID" value="RDW65382.1"/>
    <property type="molecule type" value="Genomic_DNA"/>
</dbReference>
<keyword evidence="2" id="KW-1185">Reference proteome</keyword>
<dbReference type="Proteomes" id="UP000256328">
    <property type="component" value="Unassembled WGS sequence"/>
</dbReference>
<accession>A0A3D8QUF2</accession>
<proteinExistence type="predicted"/>
<reference evidence="1 2" key="1">
    <citation type="journal article" date="2018" name="IMA Fungus">
        <title>IMA Genome-F 9: Draft genome sequence of Annulohypoxylon stygium, Aspergillus mulundensis, Berkeleyomyces basicola (syn. Thielaviopsis basicola), Ceratocystis smalleyi, two Cercospora beticola strains, Coleophoma cylindrospora, Fusarium fracticaudum, Phialophora cf. hyalina, and Morchella septimelata.</title>
        <authorList>
            <person name="Wingfield B.D."/>
            <person name="Bills G.F."/>
            <person name="Dong Y."/>
            <person name="Huang W."/>
            <person name="Nel W.J."/>
            <person name="Swalarsk-Parry B.S."/>
            <person name="Vaghefi N."/>
            <person name="Wilken P.M."/>
            <person name="An Z."/>
            <person name="de Beer Z.W."/>
            <person name="De Vos L."/>
            <person name="Chen L."/>
            <person name="Duong T.A."/>
            <person name="Gao Y."/>
            <person name="Hammerbacher A."/>
            <person name="Kikkert J.R."/>
            <person name="Li Y."/>
            <person name="Li H."/>
            <person name="Li K."/>
            <person name="Li Q."/>
            <person name="Liu X."/>
            <person name="Ma X."/>
            <person name="Naidoo K."/>
            <person name="Pethybridge S.J."/>
            <person name="Sun J."/>
            <person name="Steenkamp E.T."/>
            <person name="van der Nest M.A."/>
            <person name="van Wyk S."/>
            <person name="Wingfield M.J."/>
            <person name="Xiong C."/>
            <person name="Yue Q."/>
            <person name="Zhang X."/>
        </authorList>
    </citation>
    <scope>NUCLEOTIDE SEQUENCE [LARGE SCALE GENOMIC DNA]</scope>
    <source>
        <strain evidence="1 2">BP5796</strain>
    </source>
</reference>
<evidence type="ECO:0000313" key="2">
    <source>
        <dbReference type="Proteomes" id="UP000256328"/>
    </source>
</evidence>
<organism evidence="1 2">
    <name type="scientific">Coleophoma crateriformis</name>
    <dbReference type="NCBI Taxonomy" id="565419"/>
    <lineage>
        <taxon>Eukaryota</taxon>
        <taxon>Fungi</taxon>
        <taxon>Dikarya</taxon>
        <taxon>Ascomycota</taxon>
        <taxon>Pezizomycotina</taxon>
        <taxon>Leotiomycetes</taxon>
        <taxon>Helotiales</taxon>
        <taxon>Dermateaceae</taxon>
        <taxon>Coleophoma</taxon>
    </lineage>
</organism>
<gene>
    <name evidence="1" type="ORF">BP5796_10074</name>
</gene>
<comment type="caution">
    <text evidence="1">The sequence shown here is derived from an EMBL/GenBank/DDBJ whole genome shotgun (WGS) entry which is preliminary data.</text>
</comment>
<sequence>MDLAGITWIESLHLAESQKRASRPKICFLDLATETRIQIYKYLLINRSPSGGELEVVHIVDGLQRRQRGYSPYSRYSSGNGKGLIPARGARNSARHIHTAILQTCKKIADEGSYFMYSNNVFGINLSRESFAPGYRYFRGTDQHLIHPIANLFSAKEESPAFLSELSYVSFFKTVGARNTATIAHLQVFGNSTTEYEMTMPVLTEVLKTHLPQLETTIFYLIADPDDQRLYGREVFKSCIAHPQPTREPDEEICSRSRYGRAFDPAHPRRATGPCHPLYAALDDFSHKLVDLESLEFRGHWKNVEQVCLGVGLDGRWAMMITDRIAAYVRERTRQQRMALGLASDKDVEQPPAANGRLLRWRDYDEESQLNRKIRSSIRAVADGCSSSSNLS</sequence>